<reference evidence="4" key="2">
    <citation type="submission" date="2025-08" db="UniProtKB">
        <authorList>
            <consortium name="RefSeq"/>
        </authorList>
    </citation>
    <scope>IDENTIFICATION</scope>
</reference>
<reference evidence="3" key="1">
    <citation type="journal article" date="2020" name="Nat. Genet.">
        <title>Genomic diversifications of five Gossypium allopolyploid species and their impact on cotton improvement.</title>
        <authorList>
            <person name="Chen Z.J."/>
            <person name="Sreedasyam A."/>
            <person name="Ando A."/>
            <person name="Song Q."/>
            <person name="De Santiago L.M."/>
            <person name="Hulse-Kemp A.M."/>
            <person name="Ding M."/>
            <person name="Ye W."/>
            <person name="Kirkbride R.C."/>
            <person name="Jenkins J."/>
            <person name="Plott C."/>
            <person name="Lovell J."/>
            <person name="Lin Y.M."/>
            <person name="Vaughn R."/>
            <person name="Liu B."/>
            <person name="Simpson S."/>
            <person name="Scheffler B.E."/>
            <person name="Wen L."/>
            <person name="Saski C.A."/>
            <person name="Grover C.E."/>
            <person name="Hu G."/>
            <person name="Conover J.L."/>
            <person name="Carlson J.W."/>
            <person name="Shu S."/>
            <person name="Boston L.B."/>
            <person name="Williams M."/>
            <person name="Peterson D.G."/>
            <person name="McGee K."/>
            <person name="Jones D.C."/>
            <person name="Wendel J.F."/>
            <person name="Stelly D.M."/>
            <person name="Grimwood J."/>
            <person name="Schmutz J."/>
        </authorList>
    </citation>
    <scope>NUCLEOTIDE SEQUENCE [LARGE SCALE GENOMIC DNA]</scope>
    <source>
        <strain evidence="3">cv. TM-1</strain>
    </source>
</reference>
<dbReference type="PANTHER" id="PTHR46033">
    <property type="entry name" value="PROTEIN MAIN-LIKE 2"/>
    <property type="match status" value="1"/>
</dbReference>
<feature type="region of interest" description="Disordered" evidence="1">
    <location>
        <begin position="330"/>
        <end position="368"/>
    </location>
</feature>
<evidence type="ECO:0000256" key="1">
    <source>
        <dbReference type="SAM" id="MobiDB-lite"/>
    </source>
</evidence>
<dbReference type="InterPro" id="IPR044824">
    <property type="entry name" value="MAIN-like"/>
</dbReference>
<name>A0ABM3A9G3_GOSHI</name>
<gene>
    <name evidence="4" type="primary">LOC121218374</name>
</gene>
<feature type="region of interest" description="Disordered" evidence="1">
    <location>
        <begin position="170"/>
        <end position="231"/>
    </location>
</feature>
<dbReference type="Proteomes" id="UP000818029">
    <property type="component" value="Chromosome D06"/>
</dbReference>
<dbReference type="GeneID" id="121218374"/>
<feature type="compositionally biased region" description="Low complexity" evidence="1">
    <location>
        <begin position="205"/>
        <end position="217"/>
    </location>
</feature>
<feature type="region of interest" description="Disordered" evidence="1">
    <location>
        <begin position="271"/>
        <end position="291"/>
    </location>
</feature>
<dbReference type="Pfam" id="PF10536">
    <property type="entry name" value="PMD"/>
    <property type="match status" value="1"/>
</dbReference>
<accession>A0ABM3A9G3</accession>
<evidence type="ECO:0000259" key="2">
    <source>
        <dbReference type="Pfam" id="PF10536"/>
    </source>
</evidence>
<dbReference type="InterPro" id="IPR019557">
    <property type="entry name" value="AminoTfrase-like_pln_mobile"/>
</dbReference>
<organism evidence="3 4">
    <name type="scientific">Gossypium hirsutum</name>
    <name type="common">Upland cotton</name>
    <name type="synonym">Gossypium mexicanum</name>
    <dbReference type="NCBI Taxonomy" id="3635"/>
    <lineage>
        <taxon>Eukaryota</taxon>
        <taxon>Viridiplantae</taxon>
        <taxon>Streptophyta</taxon>
        <taxon>Embryophyta</taxon>
        <taxon>Tracheophyta</taxon>
        <taxon>Spermatophyta</taxon>
        <taxon>Magnoliopsida</taxon>
        <taxon>eudicotyledons</taxon>
        <taxon>Gunneridae</taxon>
        <taxon>Pentapetalae</taxon>
        <taxon>rosids</taxon>
        <taxon>malvids</taxon>
        <taxon>Malvales</taxon>
        <taxon>Malvaceae</taxon>
        <taxon>Malvoideae</taxon>
        <taxon>Gossypium</taxon>
    </lineage>
</organism>
<keyword evidence="3" id="KW-1185">Reference proteome</keyword>
<sequence>MPNTSQRRPASHARLLTSLEDIQLLLDQRSEAQFQWTLYEDPVIRAVIPKEFLQNLQAWHVKVVLINYATVEPHQSDRVLRQFGYRQPSPVDPEVFDDQHKVDLRQLNMDWPRYWSEYMEMSEDQYEYIPTREPIIVPKLVCVLEYMPWFRIHGKSYLLTPEERQRQIRVERERRGPLNPRGQDDEGSPSTRPRHSPGSSLAAMQSPSPTSSPTQSPDAAVQPMIPTQPPFQMMPGAFPSMYPFSSSMAGWSQMPGPASFPVMPSGPPMYRPATHEGSQEGPSGSSPFYQSPPTYGFQTLSLFMMQTPPHTLFFEGGSSSQVRQLDAVLEETESLPEKQLPLEARERRNPTRNCQRPPCGTESPGHRH</sequence>
<dbReference type="PANTHER" id="PTHR46033:SF8">
    <property type="entry name" value="PROTEIN MAINTENANCE OF MERISTEMS-LIKE"/>
    <property type="match status" value="1"/>
</dbReference>
<dbReference type="RefSeq" id="XP_040951480.1">
    <property type="nucleotide sequence ID" value="XM_041095546.1"/>
</dbReference>
<feature type="domain" description="Aminotransferase-like plant mobile" evidence="2">
    <location>
        <begin position="17"/>
        <end position="131"/>
    </location>
</feature>
<proteinExistence type="predicted"/>
<protein>
    <submittedName>
        <fullName evidence="4">Serine/threonine-protein phosphatase 7 long form homolog</fullName>
    </submittedName>
</protein>
<evidence type="ECO:0000313" key="3">
    <source>
        <dbReference type="Proteomes" id="UP000818029"/>
    </source>
</evidence>
<evidence type="ECO:0000313" key="4">
    <source>
        <dbReference type="RefSeq" id="XP_040951480.1"/>
    </source>
</evidence>